<feature type="compositionally biased region" description="Basic and acidic residues" evidence="1">
    <location>
        <begin position="261"/>
        <end position="327"/>
    </location>
</feature>
<proteinExistence type="predicted"/>
<accession>A0A366E2Y3</accession>
<evidence type="ECO:0000313" key="4">
    <source>
        <dbReference type="Proteomes" id="UP000252586"/>
    </source>
</evidence>
<feature type="compositionally biased region" description="Basic and acidic residues" evidence="1">
    <location>
        <begin position="170"/>
        <end position="180"/>
    </location>
</feature>
<keyword evidence="2" id="KW-1133">Transmembrane helix</keyword>
<name>A0A366E2Y3_9NOCA</name>
<protein>
    <submittedName>
        <fullName evidence="3">Uncharacterized protein</fullName>
    </submittedName>
</protein>
<feature type="transmembrane region" description="Helical" evidence="2">
    <location>
        <begin position="43"/>
        <end position="62"/>
    </location>
</feature>
<keyword evidence="2" id="KW-0472">Membrane</keyword>
<dbReference type="RefSeq" id="WP_067509086.1">
    <property type="nucleotide sequence ID" value="NZ_CP107943.1"/>
</dbReference>
<evidence type="ECO:0000256" key="1">
    <source>
        <dbReference type="SAM" id="MobiDB-lite"/>
    </source>
</evidence>
<keyword evidence="2" id="KW-0812">Transmembrane</keyword>
<evidence type="ECO:0000256" key="2">
    <source>
        <dbReference type="SAM" id="Phobius"/>
    </source>
</evidence>
<comment type="caution">
    <text evidence="3">The sequence shown here is derived from an EMBL/GenBank/DDBJ whole genome shotgun (WGS) entry which is preliminary data.</text>
</comment>
<reference evidence="3 4" key="1">
    <citation type="submission" date="2018-06" db="EMBL/GenBank/DDBJ databases">
        <title>Genomic Encyclopedia of Type Strains, Phase IV (KMG-IV): sequencing the most valuable type-strain genomes for metagenomic binning, comparative biology and taxonomic classification.</title>
        <authorList>
            <person name="Goeker M."/>
        </authorList>
    </citation>
    <scope>NUCLEOTIDE SEQUENCE [LARGE SCALE GENOMIC DNA]</scope>
    <source>
        <strain evidence="3 4">DSM 44599</strain>
    </source>
</reference>
<organism evidence="3 4">
    <name type="scientific">Nocardia puris</name>
    <dbReference type="NCBI Taxonomy" id="208602"/>
    <lineage>
        <taxon>Bacteria</taxon>
        <taxon>Bacillati</taxon>
        <taxon>Actinomycetota</taxon>
        <taxon>Actinomycetes</taxon>
        <taxon>Mycobacteriales</taxon>
        <taxon>Nocardiaceae</taxon>
        <taxon>Nocardia</taxon>
    </lineage>
</organism>
<feature type="compositionally biased region" description="Polar residues" evidence="1">
    <location>
        <begin position="332"/>
        <end position="346"/>
    </location>
</feature>
<dbReference type="Proteomes" id="UP000252586">
    <property type="component" value="Unassembled WGS sequence"/>
</dbReference>
<gene>
    <name evidence="3" type="ORF">DFR74_101746</name>
</gene>
<sequence>MRAPSIDTGTALRLTRIAALVAGCLLFLHACDRTRKVIPLDVWIELGAAAALGVGAMVTAWFEISRTDRGRPDEPPEEFVFDSGDRSVRARIAGSGNLVFHGRVEEGPHAGHEWSWTFRPATFDAVRKALGGDGDLIALLDEVVPTLTPEAAADPGGWLRAHGIAATYREKGEHPSRITDKLPIFRPTSRRATERPELSPQAPAERRPRAADPRVIARRQAAARENEARWSRRAQPDGDPHPSMPLPEHPTLRPPAPGDANYRRPGPDRFVPDRREPSRRHVDEPAPPHEQPRGRWAFDEAPRGGADHRTYTDREPSSLGADQDRRRGAAAPSSTPERWPRTSTPATPYADHPEDEEPPRRRPHRYL</sequence>
<dbReference type="OrthoDB" id="4558006at2"/>
<dbReference type="EMBL" id="QNRE01000001">
    <property type="protein sequence ID" value="RBO96730.1"/>
    <property type="molecule type" value="Genomic_DNA"/>
</dbReference>
<keyword evidence="4" id="KW-1185">Reference proteome</keyword>
<dbReference type="AlphaFoldDB" id="A0A366E2Y3"/>
<evidence type="ECO:0000313" key="3">
    <source>
        <dbReference type="EMBL" id="RBO96730.1"/>
    </source>
</evidence>
<feature type="region of interest" description="Disordered" evidence="1">
    <location>
        <begin position="170"/>
        <end position="367"/>
    </location>
</feature>
<feature type="compositionally biased region" description="Basic and acidic residues" evidence="1">
    <location>
        <begin position="222"/>
        <end position="240"/>
    </location>
</feature>
<feature type="compositionally biased region" description="Pro residues" evidence="1">
    <location>
        <begin position="242"/>
        <end position="257"/>
    </location>
</feature>